<keyword evidence="3" id="KW-1185">Reference proteome</keyword>
<reference evidence="2 3" key="1">
    <citation type="submission" date="2020-05" db="EMBL/GenBank/DDBJ databases">
        <title>Thioclava electrotropha strain Elox9 finished genome.</title>
        <authorList>
            <person name="Rowe A.R."/>
            <person name="Wilbanks E.G."/>
        </authorList>
    </citation>
    <scope>NUCLEOTIDE SEQUENCE [LARGE SCALE GENOMIC DNA]</scope>
    <source>
        <strain evidence="2 3">Elox9</strain>
    </source>
</reference>
<dbReference type="Pfam" id="PF18734">
    <property type="entry name" value="HEPN_AbiU2"/>
    <property type="match status" value="1"/>
</dbReference>
<protein>
    <recommendedName>
        <fullName evidence="1">HEPN AbiU2-like domain-containing protein</fullName>
    </recommendedName>
</protein>
<evidence type="ECO:0000313" key="3">
    <source>
        <dbReference type="Proteomes" id="UP000192422"/>
    </source>
</evidence>
<accession>A0ABX6YSU9</accession>
<dbReference type="RefSeq" id="WP_083079686.1">
    <property type="nucleotide sequence ID" value="NZ_CP053562.1"/>
</dbReference>
<organism evidence="2 3">
    <name type="scientific">Thioclava electrotropha</name>
    <dbReference type="NCBI Taxonomy" id="1549850"/>
    <lineage>
        <taxon>Bacteria</taxon>
        <taxon>Pseudomonadati</taxon>
        <taxon>Pseudomonadota</taxon>
        <taxon>Alphaproteobacteria</taxon>
        <taxon>Rhodobacterales</taxon>
        <taxon>Paracoccaceae</taxon>
        <taxon>Thioclava</taxon>
    </lineage>
</organism>
<evidence type="ECO:0000313" key="2">
    <source>
        <dbReference type="EMBL" id="QPZ90328.1"/>
    </source>
</evidence>
<gene>
    <name evidence="2" type="ORF">AKL02_005115</name>
</gene>
<dbReference type="InterPro" id="IPR040704">
    <property type="entry name" value="HEPN_AbiU2"/>
</dbReference>
<proteinExistence type="predicted"/>
<evidence type="ECO:0000259" key="1">
    <source>
        <dbReference type="Pfam" id="PF18734"/>
    </source>
</evidence>
<dbReference type="EMBL" id="CP053562">
    <property type="protein sequence ID" value="QPZ90328.1"/>
    <property type="molecule type" value="Genomic_DNA"/>
</dbReference>
<sequence length="226" mass="25669">MNTIRGDLDILETDFFWFKARAEILLTLFASHQERVTLMNNVSGHFFGIVQQALISELIQGAFRIAGSAKSGRGCGEKLNLTLLSLADTNRYADWEGREEFENLANAAKKTLQPLEAQRNKFIAHRDWDAVRNQEAVVGPTLKQINAVMTGIEAALSFAHRQLCNSDFIWSLQDDRDETLSVLNTLRIGMEARQHAEDKYYQTLKAGGSPSSRWFVDWPHWLRLDA</sequence>
<dbReference type="Proteomes" id="UP000192422">
    <property type="component" value="Chromosome"/>
</dbReference>
<name>A0ABX6YSU9_9RHOB</name>
<feature type="domain" description="HEPN AbiU2-like" evidence="1">
    <location>
        <begin position="24"/>
        <end position="176"/>
    </location>
</feature>